<keyword evidence="1" id="KW-1133">Transmembrane helix</keyword>
<dbReference type="InterPro" id="IPR038765">
    <property type="entry name" value="Papain-like_cys_pep_sf"/>
</dbReference>
<dbReference type="Pfam" id="PF11992">
    <property type="entry name" value="TgpA_N"/>
    <property type="match status" value="1"/>
</dbReference>
<name>A0A0C4WMX9_9GAMM</name>
<sequence>MTTAKSGAALQPIPRVGLTWLLVAQLLVVLPHLGHLPLWIVGLWLGCAAWRIQIFRMRAPYPNGWIKAGLMLGTGFGVYLSRGGLIGLEAGVVLLIAAFILKLVEMRSRRDALVVIFLGFFALATAGLFEDGILAALYYLLPLAALLAALIGLQQTSLAADPWATLRLAGSLLLQAAPLMLLLFLFFPRIEPLWSLPGPRERGVTGLSESMMPGDIAELGQSGALAFRASFEGPLPERSRLYWRALTLEHFDGRRWSQVPEAAQVEPPVWEKRGEPLAYSIVMQPSNQPWLYSLDVAEGGPDDARLMADFRLQQRRPVTRPQLYRLTSWPDALREPEGSVPALQRALQLPERGNPQSRAWAAELRRRHPEPEALVQALLGHFGREAFHYTLKPPRLGRDSVDEFLFATRRGFCEHFSSAMTFVLRAAGIPARVVTGYQGGEFNPAGNYLLVHQFDAHAWVEYWQPSRGWTTVDPTFQVAPERIERGLQQALGEEQGFLEEAPLSLARYRGIDWLNRLRLSWDNLNYGWQRWVLGYQGEQQMQVLRSWFGRADLRLLGLTALAAVAATLLLVALWLFKPWRREGDAQQRLFRRFEKLLARHGLHRAPGEGPRAFAERAAQRLPDQAGAIRAFVELFEMQRYGGRQGAPGELARALRQLRRALPWRSGEE</sequence>
<dbReference type="EMBL" id="CP010415">
    <property type="protein sequence ID" value="AJE21796.1"/>
    <property type="molecule type" value="Genomic_DNA"/>
</dbReference>
<evidence type="ECO:0000259" key="2">
    <source>
        <dbReference type="SMART" id="SM00460"/>
    </source>
</evidence>
<dbReference type="Proteomes" id="UP000068210">
    <property type="component" value="Chromosome"/>
</dbReference>
<feature type="transmembrane region" description="Helical" evidence="1">
    <location>
        <begin position="555"/>
        <end position="576"/>
    </location>
</feature>
<dbReference type="InterPro" id="IPR025403">
    <property type="entry name" value="TgpA-like_C"/>
</dbReference>
<keyword evidence="4" id="KW-1185">Reference proteome</keyword>
<keyword evidence="1" id="KW-0472">Membrane</keyword>
<dbReference type="KEGG" id="acx:Achr_23590"/>
<dbReference type="Pfam" id="PF01841">
    <property type="entry name" value="Transglut_core"/>
    <property type="match status" value="1"/>
</dbReference>
<evidence type="ECO:0000313" key="3">
    <source>
        <dbReference type="EMBL" id="AJE21796.1"/>
    </source>
</evidence>
<dbReference type="InterPro" id="IPR052901">
    <property type="entry name" value="Bact_TGase-like"/>
</dbReference>
<keyword evidence="1" id="KW-0812">Transmembrane</keyword>
<dbReference type="PANTHER" id="PTHR42736">
    <property type="entry name" value="PROTEIN-GLUTAMINE GAMMA-GLUTAMYLTRANSFERASE"/>
    <property type="match status" value="1"/>
</dbReference>
<dbReference type="STRING" id="1328314.Achr_23590"/>
<feature type="transmembrane region" description="Helical" evidence="1">
    <location>
        <begin position="135"/>
        <end position="153"/>
    </location>
</feature>
<dbReference type="AlphaFoldDB" id="A0A0C4WMX9"/>
<feature type="transmembrane region" description="Helical" evidence="1">
    <location>
        <begin position="111"/>
        <end position="129"/>
    </location>
</feature>
<proteinExistence type="predicted"/>
<feature type="domain" description="Transglutaminase-like" evidence="2">
    <location>
        <begin position="405"/>
        <end position="476"/>
    </location>
</feature>
<accession>A0A0C4WMX9</accession>
<reference evidence="3 4" key="1">
    <citation type="journal article" date="2015" name="PLoS ONE">
        <title>Azotobacter Genomes: The Genome of Azotobacter chroococcum NCIMB 8003 (ATCC 4412).</title>
        <authorList>
            <person name="Robson R.L."/>
            <person name="Jones R."/>
            <person name="Robson R.M."/>
            <person name="Schwartz A."/>
            <person name="Richardson T.H."/>
        </authorList>
    </citation>
    <scope>NUCLEOTIDE SEQUENCE [LARGE SCALE GENOMIC DNA]</scope>
    <source>
        <strain evidence="3 4">NCIMB 8003</strain>
    </source>
</reference>
<gene>
    <name evidence="3" type="ORF">Achr_23590</name>
</gene>
<organism evidence="3 4">
    <name type="scientific">Azotobacter chroococcum NCIMB 8003</name>
    <dbReference type="NCBI Taxonomy" id="1328314"/>
    <lineage>
        <taxon>Bacteria</taxon>
        <taxon>Pseudomonadati</taxon>
        <taxon>Pseudomonadota</taxon>
        <taxon>Gammaproteobacteria</taxon>
        <taxon>Pseudomonadales</taxon>
        <taxon>Pseudomonadaceae</taxon>
        <taxon>Azotobacter</taxon>
    </lineage>
</organism>
<dbReference type="Pfam" id="PF13559">
    <property type="entry name" value="DUF4129"/>
    <property type="match status" value="1"/>
</dbReference>
<protein>
    <submittedName>
        <fullName evidence="3">Transglutaminase domain-containing protein</fullName>
    </submittedName>
</protein>
<dbReference type="InterPro" id="IPR021878">
    <property type="entry name" value="TgpA_N"/>
</dbReference>
<dbReference type="Gene3D" id="3.10.620.30">
    <property type="match status" value="1"/>
</dbReference>
<evidence type="ECO:0000256" key="1">
    <source>
        <dbReference type="SAM" id="Phobius"/>
    </source>
</evidence>
<dbReference type="HOGENOM" id="CLU_012397_0_0_6"/>
<feature type="transmembrane region" description="Helical" evidence="1">
    <location>
        <begin position="165"/>
        <end position="187"/>
    </location>
</feature>
<dbReference type="SUPFAM" id="SSF54001">
    <property type="entry name" value="Cysteine proteinases"/>
    <property type="match status" value="1"/>
</dbReference>
<dbReference type="PANTHER" id="PTHR42736:SF1">
    <property type="entry name" value="PROTEIN-GLUTAMINE GAMMA-GLUTAMYLTRANSFERASE"/>
    <property type="match status" value="1"/>
</dbReference>
<dbReference type="SMART" id="SM00460">
    <property type="entry name" value="TGc"/>
    <property type="match status" value="1"/>
</dbReference>
<dbReference type="RefSeq" id="WP_039804582.1">
    <property type="nucleotide sequence ID" value="NZ_CP010415.1"/>
</dbReference>
<feature type="transmembrane region" description="Helical" evidence="1">
    <location>
        <begin position="86"/>
        <end position="104"/>
    </location>
</feature>
<evidence type="ECO:0000313" key="4">
    <source>
        <dbReference type="Proteomes" id="UP000068210"/>
    </source>
</evidence>
<dbReference type="InterPro" id="IPR002931">
    <property type="entry name" value="Transglutaminase-like"/>
</dbReference>